<dbReference type="RefSeq" id="XP_024578289.1">
    <property type="nucleotide sequence ID" value="XM_024727742.1"/>
</dbReference>
<dbReference type="AlphaFoldDB" id="A0A0P1ALE3"/>
<dbReference type="OMA" id="HEAQHYF"/>
<feature type="coiled-coil region" evidence="5">
    <location>
        <begin position="160"/>
        <end position="229"/>
    </location>
</feature>
<accession>A0A0P1ALE3</accession>
<evidence type="ECO:0000256" key="6">
    <source>
        <dbReference type="SAM" id="MobiDB-lite"/>
    </source>
</evidence>
<feature type="compositionally biased region" description="Basic residues" evidence="6">
    <location>
        <begin position="24"/>
        <end position="35"/>
    </location>
</feature>
<keyword evidence="5" id="KW-0175">Coiled coil</keyword>
<dbReference type="Pfam" id="PF25766">
    <property type="entry name" value="TPR_RPAP1"/>
    <property type="match status" value="1"/>
</dbReference>
<keyword evidence="4" id="KW-0539">Nucleus</keyword>
<dbReference type="InterPro" id="IPR057989">
    <property type="entry name" value="TPR_RPAP1/MINIYO-like"/>
</dbReference>
<evidence type="ECO:0000256" key="5">
    <source>
        <dbReference type="SAM" id="Coils"/>
    </source>
</evidence>
<comment type="subcellular location">
    <subcellularLocation>
        <location evidence="1">Nucleus</location>
    </subcellularLocation>
</comment>
<evidence type="ECO:0000256" key="1">
    <source>
        <dbReference type="ARBA" id="ARBA00004123"/>
    </source>
</evidence>
<feature type="compositionally biased region" description="Basic and acidic residues" evidence="6">
    <location>
        <begin position="108"/>
        <end position="125"/>
    </location>
</feature>
<dbReference type="InterPro" id="IPR013929">
    <property type="entry name" value="RPAP1_C"/>
</dbReference>
<evidence type="ECO:0000256" key="4">
    <source>
        <dbReference type="ARBA" id="ARBA00023242"/>
    </source>
</evidence>
<feature type="domain" description="RPAP1 C-terminal" evidence="7">
    <location>
        <begin position="259"/>
        <end position="322"/>
    </location>
</feature>
<dbReference type="EMBL" id="CCYD01000610">
    <property type="protein sequence ID" value="CEG41920.1"/>
    <property type="molecule type" value="Genomic_DNA"/>
</dbReference>
<keyword evidence="11" id="KW-1185">Reference proteome</keyword>
<dbReference type="GeneID" id="36407287"/>
<feature type="region of interest" description="Disordered" evidence="6">
    <location>
        <begin position="24"/>
        <end position="55"/>
    </location>
</feature>
<feature type="domain" description="RPAP1/MINIYO-like TPR repeats" evidence="9">
    <location>
        <begin position="972"/>
        <end position="1082"/>
    </location>
</feature>
<evidence type="ECO:0000313" key="10">
    <source>
        <dbReference type="EMBL" id="CEG41920.1"/>
    </source>
</evidence>
<reference evidence="11" key="1">
    <citation type="submission" date="2014-09" db="EMBL/GenBank/DDBJ databases">
        <authorList>
            <person name="Sharma Rahul"/>
            <person name="Thines Marco"/>
        </authorList>
    </citation>
    <scope>NUCLEOTIDE SEQUENCE [LARGE SCALE GENOMIC DNA]</scope>
</reference>
<evidence type="ECO:0000259" key="8">
    <source>
        <dbReference type="Pfam" id="PF08621"/>
    </source>
</evidence>
<dbReference type="PANTHER" id="PTHR21483:SF18">
    <property type="entry name" value="RNA POLYMERASE II-ASSOCIATED PROTEIN 1"/>
    <property type="match status" value="1"/>
</dbReference>
<dbReference type="GO" id="GO:0006366">
    <property type="term" value="P:transcription by RNA polymerase II"/>
    <property type="evidence" value="ECO:0007669"/>
    <property type="project" value="InterPro"/>
</dbReference>
<evidence type="ECO:0000313" key="11">
    <source>
        <dbReference type="Proteomes" id="UP000054928"/>
    </source>
</evidence>
<dbReference type="Pfam" id="PF08620">
    <property type="entry name" value="RPAP1_C"/>
    <property type="match status" value="1"/>
</dbReference>
<sequence>MSANDVDMDAELAQLLLEQEQFLKQKKPPAAKVSRRGSVPSVLSPESKKNASKLAPEEGFQVLKSVVERQVTPETHRNLQFGTQLTGFPVATRRSPGQSLFGRRRREAKTQDQEEETKKHHMDPESRDIDAANRAKLQEMSTQEILEAQKELLGSLDPELVKKLKNRRKKTENIEEVRNESFKTQVTIGESIVKNEDREKETLIKNLAAVKTEKELKEQEKLLTVEERAKLDWTQSISKNSRVSRKRVAQIAKEPTMERFDLNGKIVEATNADIPVHSGLFHHGDDPEIAGYTFPELLHLTRSSVASQRAMALNIVAKVLHNRQLQTLERRRVSPQVLPRNIVLTLRMVLDDQNYTALSAGVSALHAFIVPLEVAEDHSFTELPYGTILFPNKVHVHHNVVEKQGNRFKNALKEVIYIDTTENDDGTSISDEDLASLDPVQALLHMNLSTRLRYILETIQLPDQDATEKILDILITVARHSPRAAQEINSDAKLLLLLQRQFIENEQILTFESDNIQALQLSVKTLKLVRVLCQGERSVAMALLSSGLIQSTKGFLALKEVPTGNICEATNLLFQTLQVESLRIWRILLGYGLDFHCFAYLFPVLSDLLHHSTNAQKLALFKALEAFCALELKHEAQHYFSQLNYFLDVAKDEAIMNFRFLLTASEVLNLDVTMLLSSTLRFLTIATNYAAKYKLETAGVVQVLKLVQSSDVLKLLSRLTETIETRELLVAIVRFYMQTVHNDYLYDNVDDHDVRTFLCQVEESLLIAATNATTSSFEMNAVLIQACELVVLVEELDIIHFTDAFVRKMYHQALILVRRLRSGAEYWITQLFAQVLFHPKFFQRLEIFCDQAEANRMSHVLLPIYQALLNATRNQETHSMQLFTPISNIHKISCHLYLPQEEQSSDILFDDYVDTALHQLLPKLITPIYQSNENLLFTGFLKNLKWNQEIESQDQVATSFASDERQLLTFVEKLVAEFTTTSFGNFHFAQCVTLLLTDDFPVDVRTFVWKELHESHLLHTLAPFKDAKIEILKRCTRTSDVKLVPIMQQIVCTTRVSPVRGAFVYTVAIHQLVMYLFAQNDGNTFGVARQQLIQTLLNEASPTIWGHLLSYNVVDISILSESHDVIQIERVKKLRSQALLSSDQLLTFDATISLLCH</sequence>
<feature type="domain" description="RPAP1 N-terminal" evidence="8">
    <location>
        <begin position="128"/>
        <end position="172"/>
    </location>
</feature>
<evidence type="ECO:0000256" key="2">
    <source>
        <dbReference type="ARBA" id="ARBA00009953"/>
    </source>
</evidence>
<dbReference type="OrthoDB" id="348201at2759"/>
<evidence type="ECO:0000259" key="7">
    <source>
        <dbReference type="Pfam" id="PF08620"/>
    </source>
</evidence>
<name>A0A0P1ALE3_PLAHL</name>
<dbReference type="Pfam" id="PF08621">
    <property type="entry name" value="RPAP1_N"/>
    <property type="match status" value="1"/>
</dbReference>
<evidence type="ECO:0000259" key="9">
    <source>
        <dbReference type="Pfam" id="PF25766"/>
    </source>
</evidence>
<dbReference type="Proteomes" id="UP000054928">
    <property type="component" value="Unassembled WGS sequence"/>
</dbReference>
<dbReference type="InterPro" id="IPR039913">
    <property type="entry name" value="RPAP1/Rba50"/>
</dbReference>
<dbReference type="PANTHER" id="PTHR21483">
    <property type="entry name" value="RNA POLYMERASE II-ASSOCIATED PROTEIN 1"/>
    <property type="match status" value="1"/>
</dbReference>
<comment type="similarity">
    <text evidence="2">Belongs to the RPAP1 family.</text>
</comment>
<feature type="region of interest" description="Disordered" evidence="6">
    <location>
        <begin position="89"/>
        <end position="125"/>
    </location>
</feature>
<protein>
    <submittedName>
        <fullName evidence="10">Uncharacterized conserved protein</fullName>
    </submittedName>
</protein>
<dbReference type="STRING" id="4781.A0A0P1ALE3"/>
<proteinExistence type="inferred from homology"/>
<keyword evidence="3" id="KW-0804">Transcription</keyword>
<organism evidence="10 11">
    <name type="scientific">Plasmopara halstedii</name>
    <name type="common">Downy mildew of sunflower</name>
    <dbReference type="NCBI Taxonomy" id="4781"/>
    <lineage>
        <taxon>Eukaryota</taxon>
        <taxon>Sar</taxon>
        <taxon>Stramenopiles</taxon>
        <taxon>Oomycota</taxon>
        <taxon>Peronosporomycetes</taxon>
        <taxon>Peronosporales</taxon>
        <taxon>Peronosporaceae</taxon>
        <taxon>Plasmopara</taxon>
    </lineage>
</organism>
<dbReference type="InterPro" id="IPR013930">
    <property type="entry name" value="RPAP1_N"/>
</dbReference>
<evidence type="ECO:0000256" key="3">
    <source>
        <dbReference type="ARBA" id="ARBA00023163"/>
    </source>
</evidence>